<dbReference type="EMBL" id="CALNXI010000359">
    <property type="protein sequence ID" value="CAH3025579.1"/>
    <property type="molecule type" value="Genomic_DNA"/>
</dbReference>
<sequence>MVFNQQCDCTHKPSRVKLYPKTLSKMSAPRKKIAQSEDLTRPINVGLRKDDDNEGQLLCKDFKIQVLPAAFYLNENINFNQSCSGKMSTQGCCC</sequence>
<proteinExistence type="predicted"/>
<reference evidence="1 2" key="1">
    <citation type="submission" date="2022-05" db="EMBL/GenBank/DDBJ databases">
        <authorList>
            <consortium name="Genoscope - CEA"/>
            <person name="William W."/>
        </authorList>
    </citation>
    <scope>NUCLEOTIDE SEQUENCE [LARGE SCALE GENOMIC DNA]</scope>
</reference>
<evidence type="ECO:0000313" key="2">
    <source>
        <dbReference type="Proteomes" id="UP001159427"/>
    </source>
</evidence>
<dbReference type="Proteomes" id="UP001159427">
    <property type="component" value="Unassembled WGS sequence"/>
</dbReference>
<organism evidence="1 2">
    <name type="scientific">Porites evermanni</name>
    <dbReference type="NCBI Taxonomy" id="104178"/>
    <lineage>
        <taxon>Eukaryota</taxon>
        <taxon>Metazoa</taxon>
        <taxon>Cnidaria</taxon>
        <taxon>Anthozoa</taxon>
        <taxon>Hexacorallia</taxon>
        <taxon>Scleractinia</taxon>
        <taxon>Fungiina</taxon>
        <taxon>Poritidae</taxon>
        <taxon>Porites</taxon>
    </lineage>
</organism>
<gene>
    <name evidence="1" type="ORF">PEVE_00026471</name>
</gene>
<comment type="caution">
    <text evidence="1">The sequence shown here is derived from an EMBL/GenBank/DDBJ whole genome shotgun (WGS) entry which is preliminary data.</text>
</comment>
<protein>
    <submittedName>
        <fullName evidence="1">Uncharacterized protein</fullName>
    </submittedName>
</protein>
<name>A0ABN8M8I0_9CNID</name>
<evidence type="ECO:0000313" key="1">
    <source>
        <dbReference type="EMBL" id="CAH3025579.1"/>
    </source>
</evidence>
<accession>A0ABN8M8I0</accession>
<keyword evidence="2" id="KW-1185">Reference proteome</keyword>